<feature type="region of interest" description="Disordered" evidence="1">
    <location>
        <begin position="1"/>
        <end position="23"/>
    </location>
</feature>
<protein>
    <recommendedName>
        <fullName evidence="2">ATPase AAA-type core domain-containing protein</fullName>
    </recommendedName>
</protein>
<dbReference type="InterPro" id="IPR003959">
    <property type="entry name" value="ATPase_AAA_core"/>
</dbReference>
<evidence type="ECO:0000259" key="2">
    <source>
        <dbReference type="Pfam" id="PF00004"/>
    </source>
</evidence>
<dbReference type="PANTHER" id="PTHR23077">
    <property type="entry name" value="AAA-FAMILY ATPASE"/>
    <property type="match status" value="1"/>
</dbReference>
<dbReference type="InterPro" id="IPR027417">
    <property type="entry name" value="P-loop_NTPase"/>
</dbReference>
<accession>A0A6A6FHB1</accession>
<dbReference type="PANTHER" id="PTHR23077:SF132">
    <property type="entry name" value="ATP-DEPENDENT ZN PROTEASE"/>
    <property type="match status" value="1"/>
</dbReference>
<evidence type="ECO:0000256" key="1">
    <source>
        <dbReference type="SAM" id="MobiDB-lite"/>
    </source>
</evidence>
<dbReference type="Proteomes" id="UP000799539">
    <property type="component" value="Unassembled WGS sequence"/>
</dbReference>
<sequence length="463" mass="52452">MSSSSSSSQPSSHKQQPQEGNEPYHLFDDVLDLTSAKSADHDLHFLTALRSTHPSHIITTIPATNIPLLAFASAGFATSILDLETDSFASWRGYVGPSGQARNGSLAENVHFAKYRYLWKEEEFVVWVVGQVQYVAKQREKGEHPLGPSRGTDELIRAVGGWLLDGVVWVYDGYWYQDKKLFQQVQKATWEKVILDENMKRELTEVSERFFSSRDVYDDLGVPWKRGLLFHGPPGNGKTISIKALMHTLLNRKEPIPTLYVKSAPMTYNIKQVFGQARSLAPCMLILEDIETIVTPQTRSYFFNEMDGIEDNSGLFVVGSTNYLEKLDPGLTSRPSRFDRKYLFPLPNEHERVLYCQWWRKKLAHNETVEFPEPLCPAMASITDGFSFAFLQECFVGSMLSLVHQSDVTSEGNGHNDLDKYELWRAFKKQADVLRKEIRKEDQEALASASPEATGSVADGRRL</sequence>
<feature type="region of interest" description="Disordered" evidence="1">
    <location>
        <begin position="444"/>
        <end position="463"/>
    </location>
</feature>
<feature type="compositionally biased region" description="Low complexity" evidence="1">
    <location>
        <begin position="1"/>
        <end position="18"/>
    </location>
</feature>
<proteinExistence type="predicted"/>
<organism evidence="3 4">
    <name type="scientific">Cercospora zeae-maydis SCOH1-5</name>
    <dbReference type="NCBI Taxonomy" id="717836"/>
    <lineage>
        <taxon>Eukaryota</taxon>
        <taxon>Fungi</taxon>
        <taxon>Dikarya</taxon>
        <taxon>Ascomycota</taxon>
        <taxon>Pezizomycotina</taxon>
        <taxon>Dothideomycetes</taxon>
        <taxon>Dothideomycetidae</taxon>
        <taxon>Mycosphaerellales</taxon>
        <taxon>Mycosphaerellaceae</taxon>
        <taxon>Cercospora</taxon>
    </lineage>
</organism>
<feature type="domain" description="ATPase AAA-type core" evidence="2">
    <location>
        <begin position="228"/>
        <end position="346"/>
    </location>
</feature>
<keyword evidence="4" id="KW-1185">Reference proteome</keyword>
<evidence type="ECO:0000313" key="4">
    <source>
        <dbReference type="Proteomes" id="UP000799539"/>
    </source>
</evidence>
<gene>
    <name evidence="3" type="ORF">CERZMDRAFT_111757</name>
</gene>
<dbReference type="GO" id="GO:0042254">
    <property type="term" value="P:ribosome biogenesis"/>
    <property type="evidence" value="ECO:0007669"/>
    <property type="project" value="TreeGrafter"/>
</dbReference>
<dbReference type="GO" id="GO:0005524">
    <property type="term" value="F:ATP binding"/>
    <property type="evidence" value="ECO:0007669"/>
    <property type="project" value="InterPro"/>
</dbReference>
<name>A0A6A6FHB1_9PEZI</name>
<evidence type="ECO:0000313" key="3">
    <source>
        <dbReference type="EMBL" id="KAF2212684.1"/>
    </source>
</evidence>
<dbReference type="CDD" id="cd19481">
    <property type="entry name" value="RecA-like_protease"/>
    <property type="match status" value="1"/>
</dbReference>
<dbReference type="InterPro" id="IPR050168">
    <property type="entry name" value="AAA_ATPase_domain"/>
</dbReference>
<dbReference type="Pfam" id="PF00004">
    <property type="entry name" value="AAA"/>
    <property type="match status" value="1"/>
</dbReference>
<dbReference type="OrthoDB" id="2115716at2759"/>
<dbReference type="AlphaFoldDB" id="A0A6A6FHB1"/>
<dbReference type="Gene3D" id="3.40.50.300">
    <property type="entry name" value="P-loop containing nucleotide triphosphate hydrolases"/>
    <property type="match status" value="1"/>
</dbReference>
<dbReference type="GO" id="GO:0003723">
    <property type="term" value="F:RNA binding"/>
    <property type="evidence" value="ECO:0007669"/>
    <property type="project" value="TreeGrafter"/>
</dbReference>
<dbReference type="GO" id="GO:1990275">
    <property type="term" value="F:preribosome binding"/>
    <property type="evidence" value="ECO:0007669"/>
    <property type="project" value="TreeGrafter"/>
</dbReference>
<dbReference type="EMBL" id="ML992672">
    <property type="protein sequence ID" value="KAF2212684.1"/>
    <property type="molecule type" value="Genomic_DNA"/>
</dbReference>
<dbReference type="GO" id="GO:0005634">
    <property type="term" value="C:nucleus"/>
    <property type="evidence" value="ECO:0007669"/>
    <property type="project" value="TreeGrafter"/>
</dbReference>
<dbReference type="GO" id="GO:0016887">
    <property type="term" value="F:ATP hydrolysis activity"/>
    <property type="evidence" value="ECO:0007669"/>
    <property type="project" value="InterPro"/>
</dbReference>
<reference evidence="3" key="1">
    <citation type="journal article" date="2020" name="Stud. Mycol.">
        <title>101 Dothideomycetes genomes: a test case for predicting lifestyles and emergence of pathogens.</title>
        <authorList>
            <person name="Haridas S."/>
            <person name="Albert R."/>
            <person name="Binder M."/>
            <person name="Bloem J."/>
            <person name="Labutti K."/>
            <person name="Salamov A."/>
            <person name="Andreopoulos B."/>
            <person name="Baker S."/>
            <person name="Barry K."/>
            <person name="Bills G."/>
            <person name="Bluhm B."/>
            <person name="Cannon C."/>
            <person name="Castanera R."/>
            <person name="Culley D."/>
            <person name="Daum C."/>
            <person name="Ezra D."/>
            <person name="Gonzalez J."/>
            <person name="Henrissat B."/>
            <person name="Kuo A."/>
            <person name="Liang C."/>
            <person name="Lipzen A."/>
            <person name="Lutzoni F."/>
            <person name="Magnuson J."/>
            <person name="Mondo S."/>
            <person name="Nolan M."/>
            <person name="Ohm R."/>
            <person name="Pangilinan J."/>
            <person name="Park H.-J."/>
            <person name="Ramirez L."/>
            <person name="Alfaro M."/>
            <person name="Sun H."/>
            <person name="Tritt A."/>
            <person name="Yoshinaga Y."/>
            <person name="Zwiers L.-H."/>
            <person name="Turgeon B."/>
            <person name="Goodwin S."/>
            <person name="Spatafora J."/>
            <person name="Crous P."/>
            <person name="Grigoriev I."/>
        </authorList>
    </citation>
    <scope>NUCLEOTIDE SEQUENCE</scope>
    <source>
        <strain evidence="3">SCOH1-5</strain>
    </source>
</reference>
<dbReference type="SUPFAM" id="SSF52540">
    <property type="entry name" value="P-loop containing nucleoside triphosphate hydrolases"/>
    <property type="match status" value="1"/>
</dbReference>